<sequence length="282" mass="32020">MKTIGVIGAGTMGTGVAHSFALQKYNVILVDISKEILNQAKKNINRAMRFYKYIEKTEIKEPQEVTMGRIQFTEDYQSLADCDLIIENVTENWHVKKEVYKKIDQICKEECIFGVNTSAISITKVGALTHRPDRVIGMHFMNPVPLKKMVEVIKGYHTSQETIITIRELMGDIDKECIVVNDSPGFITNRAMMIFINEAICSLHEQVATAEEIDTLFKTCFGHKMGPLETADLIGIDTILYSLETLYKSYNDPKYRPNILLKKMVDANLLGMKNGKGFYNYV</sequence>
<comment type="caution">
    <text evidence="1">The sequence shown here is derived from an EMBL/GenBank/DDBJ whole genome shotgun (WGS) entry which is preliminary data.</text>
</comment>
<reference evidence="1" key="1">
    <citation type="submission" date="2023-09" db="EMBL/GenBank/DDBJ databases">
        <title>Vallitalea sediminicola and Vallitalea maricola sp. nov., anaerobic bacteria isolated from marine sediment.</title>
        <authorList>
            <person name="Hirano S."/>
            <person name="Maeda A."/>
            <person name="Terahara T."/>
            <person name="Mori K."/>
            <person name="Hamada M."/>
            <person name="Matsumoto R."/>
            <person name="Kobayashi T."/>
        </authorList>
    </citation>
    <scope>NUCLEOTIDE SEQUENCE</scope>
    <source>
        <strain evidence="1">AN17-2</strain>
    </source>
</reference>
<keyword evidence="2" id="KW-1185">Reference proteome</keyword>
<organism evidence="1 2">
    <name type="scientific">Vallitalea maricola</name>
    <dbReference type="NCBI Taxonomy" id="3074433"/>
    <lineage>
        <taxon>Bacteria</taxon>
        <taxon>Bacillati</taxon>
        <taxon>Bacillota</taxon>
        <taxon>Clostridia</taxon>
        <taxon>Lachnospirales</taxon>
        <taxon>Vallitaleaceae</taxon>
        <taxon>Vallitalea</taxon>
    </lineage>
</organism>
<evidence type="ECO:0000313" key="2">
    <source>
        <dbReference type="Proteomes" id="UP001374599"/>
    </source>
</evidence>
<proteinExistence type="predicted"/>
<dbReference type="Proteomes" id="UP001374599">
    <property type="component" value="Unassembled WGS sequence"/>
</dbReference>
<name>A0ACB5UM27_9FIRM</name>
<accession>A0ACB5UM27</accession>
<evidence type="ECO:0000313" key="1">
    <source>
        <dbReference type="EMBL" id="GMQ62968.1"/>
    </source>
</evidence>
<protein>
    <submittedName>
        <fullName evidence="1">3-hydroxyacyl-CoA dehydrogenase family protein</fullName>
    </submittedName>
</protein>
<dbReference type="EMBL" id="BTPU01000032">
    <property type="protein sequence ID" value="GMQ62968.1"/>
    <property type="molecule type" value="Genomic_DNA"/>
</dbReference>
<gene>
    <name evidence="1" type="ORF">AN2V17_22000</name>
</gene>